<feature type="signal peptide" evidence="1">
    <location>
        <begin position="1"/>
        <end position="22"/>
    </location>
</feature>
<evidence type="ECO:0000313" key="2">
    <source>
        <dbReference type="EMBL" id="ABI67143.1"/>
    </source>
</evidence>
<name>Q0AKQ0_MARMM</name>
<dbReference type="STRING" id="394221.Mmar10_2862"/>
<dbReference type="OrthoDB" id="9808254at2"/>
<reference evidence="2 3" key="1">
    <citation type="submission" date="2006-08" db="EMBL/GenBank/DDBJ databases">
        <title>Complete sequence of Maricaulis maris MCS10.</title>
        <authorList>
            <consortium name="US DOE Joint Genome Institute"/>
            <person name="Copeland A."/>
            <person name="Lucas S."/>
            <person name="Lapidus A."/>
            <person name="Barry K."/>
            <person name="Detter J.C."/>
            <person name="Glavina del Rio T."/>
            <person name="Hammon N."/>
            <person name="Israni S."/>
            <person name="Dalin E."/>
            <person name="Tice H."/>
            <person name="Pitluck S."/>
            <person name="Saunders E."/>
            <person name="Brettin T."/>
            <person name="Bruce D."/>
            <person name="Han C."/>
            <person name="Tapia R."/>
            <person name="Gilna P."/>
            <person name="Schmutz J."/>
            <person name="Larimer F."/>
            <person name="Land M."/>
            <person name="Hauser L."/>
            <person name="Kyrpides N."/>
            <person name="Mikhailova N."/>
            <person name="Viollier P."/>
            <person name="Stephens C."/>
            <person name="Richardson P."/>
        </authorList>
    </citation>
    <scope>NUCLEOTIDE SEQUENCE [LARGE SCALE GENOMIC DNA]</scope>
    <source>
        <strain evidence="2 3">MCS10</strain>
    </source>
</reference>
<dbReference type="KEGG" id="mmr:Mmar10_2862"/>
<dbReference type="EMBL" id="CP000449">
    <property type="protein sequence ID" value="ABI67143.1"/>
    <property type="molecule type" value="Genomic_DNA"/>
</dbReference>
<evidence type="ECO:0008006" key="4">
    <source>
        <dbReference type="Google" id="ProtNLM"/>
    </source>
</evidence>
<dbReference type="RefSeq" id="WP_011644787.1">
    <property type="nucleotide sequence ID" value="NC_008347.1"/>
</dbReference>
<dbReference type="PANTHER" id="PTHR36057:SF1">
    <property type="entry name" value="LIPOPROTEIN LIPID ATTACHMENT SITE-LIKE PROTEIN, PUTATIVE (DUF1223)-RELATED"/>
    <property type="match status" value="1"/>
</dbReference>
<protein>
    <recommendedName>
        <fullName evidence="4">Secreted protein</fullName>
    </recommendedName>
</protein>
<dbReference type="SUPFAM" id="SSF52833">
    <property type="entry name" value="Thioredoxin-like"/>
    <property type="match status" value="1"/>
</dbReference>
<keyword evidence="1" id="KW-0732">Signal</keyword>
<dbReference type="Pfam" id="PF06764">
    <property type="entry name" value="DUF1223"/>
    <property type="match status" value="1"/>
</dbReference>
<gene>
    <name evidence="2" type="ordered locus">Mmar10_2862</name>
</gene>
<dbReference type="eggNOG" id="COG5429">
    <property type="taxonomic scope" value="Bacteria"/>
</dbReference>
<evidence type="ECO:0000313" key="3">
    <source>
        <dbReference type="Proteomes" id="UP000001964"/>
    </source>
</evidence>
<dbReference type="InterPro" id="IPR010634">
    <property type="entry name" value="DUF1223"/>
</dbReference>
<dbReference type="InterPro" id="IPR036249">
    <property type="entry name" value="Thioredoxin-like_sf"/>
</dbReference>
<sequence precursor="true">MKWLAALLLSAFEWACLPAAGAFEEPGADDERPVLVELFTSQGCGLCPEANRYLGELDQRENVFVLAYAVSYWDMYGWTDTYARPEYVQRQRTYLPRLDVPRLYTPHFVVDGVTDAPGWEQDAVANAVDARLTAMPGSPVITVADGPFGSFQVSLDGEAPEEDLDVWLVAYAPGWASVSVRSGENEGLDMLHYNMVKSLTYLGNWSGGPAVFTGESFRRFGTVAIVQGANGGPVYGYARVAARGAAPR</sequence>
<feature type="chain" id="PRO_5004168151" description="Secreted protein" evidence="1">
    <location>
        <begin position="23"/>
        <end position="248"/>
    </location>
</feature>
<organism evidence="2 3">
    <name type="scientific">Maricaulis maris (strain MCS10)</name>
    <name type="common">Caulobacter maris</name>
    <dbReference type="NCBI Taxonomy" id="394221"/>
    <lineage>
        <taxon>Bacteria</taxon>
        <taxon>Pseudomonadati</taxon>
        <taxon>Pseudomonadota</taxon>
        <taxon>Alphaproteobacteria</taxon>
        <taxon>Maricaulales</taxon>
        <taxon>Maricaulaceae</taxon>
        <taxon>Maricaulis</taxon>
    </lineage>
</organism>
<dbReference type="AlphaFoldDB" id="Q0AKQ0"/>
<proteinExistence type="predicted"/>
<accession>Q0AKQ0</accession>
<dbReference type="HOGENOM" id="CLU_065609_0_0_5"/>
<evidence type="ECO:0000256" key="1">
    <source>
        <dbReference type="SAM" id="SignalP"/>
    </source>
</evidence>
<dbReference type="PANTHER" id="PTHR36057">
    <property type="match status" value="1"/>
</dbReference>
<keyword evidence="3" id="KW-1185">Reference proteome</keyword>
<dbReference type="Proteomes" id="UP000001964">
    <property type="component" value="Chromosome"/>
</dbReference>